<evidence type="ECO:0000256" key="2">
    <source>
        <dbReference type="ARBA" id="ARBA00001997"/>
    </source>
</evidence>
<dbReference type="GO" id="GO:0008830">
    <property type="term" value="F:dTDP-4-dehydrorhamnose 3,5-epimerase activity"/>
    <property type="evidence" value="ECO:0007669"/>
    <property type="project" value="UniProtKB-UniRule"/>
</dbReference>
<keyword evidence="8" id="KW-1185">Reference proteome</keyword>
<comment type="pathway">
    <text evidence="6">Carbohydrate biosynthesis; dTDP-L-rhamnose biosynthesis.</text>
</comment>
<protein>
    <recommendedName>
        <fullName evidence="4 6">dTDP-4-dehydrorhamnose 3,5-epimerase</fullName>
        <ecNumber evidence="3 6">5.1.3.13</ecNumber>
    </recommendedName>
    <alternativeName>
        <fullName evidence="6">Thymidine diphospho-4-keto-rhamnose 3,5-epimerase</fullName>
    </alternativeName>
</protein>
<evidence type="ECO:0000313" key="7">
    <source>
        <dbReference type="EMBL" id="BCJ90607.1"/>
    </source>
</evidence>
<gene>
    <name evidence="7" type="ORF">IZ6_13420</name>
</gene>
<evidence type="ECO:0000256" key="4">
    <source>
        <dbReference type="ARBA" id="ARBA00019595"/>
    </source>
</evidence>
<dbReference type="AlphaFoldDB" id="A0A6S6QRN0"/>
<accession>A0A6S6QRN0</accession>
<dbReference type="NCBIfam" id="TIGR01221">
    <property type="entry name" value="rmlC"/>
    <property type="match status" value="1"/>
</dbReference>
<comment type="function">
    <text evidence="2 6">Catalyzes the epimerization of the C3' and C5'positions of dTDP-6-deoxy-D-xylo-4-hexulose, forming dTDP-6-deoxy-L-lyxo-4-hexulose.</text>
</comment>
<evidence type="ECO:0000256" key="6">
    <source>
        <dbReference type="RuleBase" id="RU364069"/>
    </source>
</evidence>
<dbReference type="InterPro" id="IPR011051">
    <property type="entry name" value="RmlC_Cupin_sf"/>
</dbReference>
<dbReference type="PANTHER" id="PTHR21047:SF2">
    <property type="entry name" value="THYMIDINE DIPHOSPHO-4-KETO-RHAMNOSE 3,5-EPIMERASE"/>
    <property type="match status" value="1"/>
</dbReference>
<dbReference type="PANTHER" id="PTHR21047">
    <property type="entry name" value="DTDP-6-DEOXY-D-GLUCOSE-3,5 EPIMERASE"/>
    <property type="match status" value="1"/>
</dbReference>
<keyword evidence="6" id="KW-0413">Isomerase</keyword>
<dbReference type="Pfam" id="PF00908">
    <property type="entry name" value="dTDP_sugar_isom"/>
    <property type="match status" value="1"/>
</dbReference>
<evidence type="ECO:0000256" key="5">
    <source>
        <dbReference type="PIRSR" id="PIRSR600888-3"/>
    </source>
</evidence>
<comment type="catalytic activity">
    <reaction evidence="1 6">
        <text>dTDP-4-dehydro-6-deoxy-alpha-D-glucose = dTDP-4-dehydro-beta-L-rhamnose</text>
        <dbReference type="Rhea" id="RHEA:16969"/>
        <dbReference type="ChEBI" id="CHEBI:57649"/>
        <dbReference type="ChEBI" id="CHEBI:62830"/>
        <dbReference type="EC" id="5.1.3.13"/>
    </reaction>
</comment>
<name>A0A6S6QRN0_9HYPH</name>
<comment type="similarity">
    <text evidence="6">Belongs to the dTDP-4-dehydrorhamnose 3,5-epimerase family.</text>
</comment>
<dbReference type="GO" id="GO:0005829">
    <property type="term" value="C:cytosol"/>
    <property type="evidence" value="ECO:0007669"/>
    <property type="project" value="TreeGrafter"/>
</dbReference>
<dbReference type="UniPathway" id="UPA00124"/>
<dbReference type="EMBL" id="AP023361">
    <property type="protein sequence ID" value="BCJ90607.1"/>
    <property type="molecule type" value="Genomic_DNA"/>
</dbReference>
<dbReference type="GO" id="GO:0000271">
    <property type="term" value="P:polysaccharide biosynthetic process"/>
    <property type="evidence" value="ECO:0007669"/>
    <property type="project" value="TreeGrafter"/>
</dbReference>
<proteinExistence type="inferred from homology"/>
<comment type="subunit">
    <text evidence="6">Homodimer.</text>
</comment>
<dbReference type="RefSeq" id="WP_222877229.1">
    <property type="nucleotide sequence ID" value="NZ_AP023361.1"/>
</dbReference>
<dbReference type="KEGG" id="tso:IZ6_13420"/>
<dbReference type="GO" id="GO:0019305">
    <property type="term" value="P:dTDP-rhamnose biosynthetic process"/>
    <property type="evidence" value="ECO:0007669"/>
    <property type="project" value="UniProtKB-UniRule"/>
</dbReference>
<reference evidence="7 8" key="1">
    <citation type="submission" date="2020-08" db="EMBL/GenBank/DDBJ databases">
        <title>Genome sequence of Rhizobiales bacterium strain IZ6.</title>
        <authorList>
            <person name="Nakai R."/>
            <person name="Naganuma T."/>
        </authorList>
    </citation>
    <scope>NUCLEOTIDE SEQUENCE [LARGE SCALE GENOMIC DNA]</scope>
    <source>
        <strain evidence="7 8">IZ6</strain>
    </source>
</reference>
<evidence type="ECO:0000313" key="8">
    <source>
        <dbReference type="Proteomes" id="UP000515317"/>
    </source>
</evidence>
<organism evidence="7 8">
    <name type="scientific">Terrihabitans soli</name>
    <dbReference type="NCBI Taxonomy" id="708113"/>
    <lineage>
        <taxon>Bacteria</taxon>
        <taxon>Pseudomonadati</taxon>
        <taxon>Pseudomonadota</taxon>
        <taxon>Alphaproteobacteria</taxon>
        <taxon>Hyphomicrobiales</taxon>
        <taxon>Terrihabitans</taxon>
    </lineage>
</organism>
<dbReference type="InterPro" id="IPR000888">
    <property type="entry name" value="RmlC-like"/>
</dbReference>
<dbReference type="EC" id="5.1.3.13" evidence="3 6"/>
<dbReference type="Gene3D" id="2.60.120.10">
    <property type="entry name" value="Jelly Rolls"/>
    <property type="match status" value="1"/>
</dbReference>
<feature type="site" description="Participates in a stacking interaction with the thymidine ring of dTDP-4-oxo-6-deoxyglucose" evidence="5">
    <location>
        <position position="139"/>
    </location>
</feature>
<dbReference type="SUPFAM" id="SSF51182">
    <property type="entry name" value="RmlC-like cupins"/>
    <property type="match status" value="1"/>
</dbReference>
<evidence type="ECO:0000256" key="3">
    <source>
        <dbReference type="ARBA" id="ARBA00012098"/>
    </source>
</evidence>
<dbReference type="Proteomes" id="UP000515317">
    <property type="component" value="Chromosome"/>
</dbReference>
<evidence type="ECO:0000256" key="1">
    <source>
        <dbReference type="ARBA" id="ARBA00001298"/>
    </source>
</evidence>
<dbReference type="CDD" id="cd00438">
    <property type="entry name" value="cupin_RmlC"/>
    <property type="match status" value="1"/>
</dbReference>
<sequence length="185" mass="20624">MKVTPLDIPDVVLFTPERFADNRGFFAESFRLDIFQKASGTDIVFVQDNHLFSREAKTIRGFHYQGPPKAQGKLVRVLQGAIIDFALDVRANSPTYGKFVEAVLSAENGCQLWLPAGFAHGFMTLEPNTHVLNKVSDYYWPASDGVVAWDDPDVGAPWPLDGAEPILSDKDRRGTKLKDLVSPFR</sequence>
<dbReference type="InterPro" id="IPR014710">
    <property type="entry name" value="RmlC-like_jellyroll"/>
</dbReference>